<comment type="caution">
    <text evidence="3">The sequence shown here is derived from an EMBL/GenBank/DDBJ whole genome shotgun (WGS) entry which is preliminary data.</text>
</comment>
<dbReference type="AlphaFoldDB" id="A0A919QL04"/>
<evidence type="ECO:0000256" key="2">
    <source>
        <dbReference type="SAM" id="MobiDB-lite"/>
    </source>
</evidence>
<organism evidence="3 4">
    <name type="scientific">Acrocarpospora phusangensis</name>
    <dbReference type="NCBI Taxonomy" id="1070424"/>
    <lineage>
        <taxon>Bacteria</taxon>
        <taxon>Bacillati</taxon>
        <taxon>Actinomycetota</taxon>
        <taxon>Actinomycetes</taxon>
        <taxon>Streptosporangiales</taxon>
        <taxon>Streptosporangiaceae</taxon>
        <taxon>Acrocarpospora</taxon>
    </lineage>
</organism>
<name>A0A919QL04_9ACTN</name>
<accession>A0A919QL04</accession>
<protein>
    <submittedName>
        <fullName evidence="3">Histidine ammonia-lyase</fullName>
    </submittedName>
</protein>
<feature type="compositionally biased region" description="Basic and acidic residues" evidence="2">
    <location>
        <begin position="388"/>
        <end position="406"/>
    </location>
</feature>
<gene>
    <name evidence="3" type="primary">hutH_2</name>
    <name evidence="3" type="ORF">Aph01nite_79630</name>
</gene>
<feature type="region of interest" description="Disordered" evidence="2">
    <location>
        <begin position="385"/>
        <end position="406"/>
    </location>
</feature>
<sequence length="406" mass="41884">MVGLGPAEAAERSWRAARKLTGPVYGRTTGVGANRQVTVHDPGPDLLRSHAAGAGPLIGPERATAMLAVRLNQLLAGGSGLDPALLPVLAEAINGRARPPVREYGAIGTGDLTALSITALCLRGEIPWDGPAFPLASADALPFISSSALTLADAALAITDLRRLLDASIRIAALSWQAVHASAEPLAAVVQRTADSAAVAAALRDLLPALSPARIQDPYGYRACPQVHGAALTALRHAEDTVTTAINSALENPLVTTEAHHNGNFHTGPIALALDALRAALTQTASLSAARLATLMEPSYTGRLPFLAAAEGASGLLILEYVAHDALATLRQLATPVTTGTAVLSRGVEDHAGFATQAARACLAAREPYEIVLACELVAAERALSGPEPDRPIDVEAARKRLDGAD</sequence>
<evidence type="ECO:0000256" key="1">
    <source>
        <dbReference type="ARBA" id="ARBA00023239"/>
    </source>
</evidence>
<dbReference type="SUPFAM" id="SSF48557">
    <property type="entry name" value="L-aspartase-like"/>
    <property type="match status" value="1"/>
</dbReference>
<dbReference type="InterPro" id="IPR001106">
    <property type="entry name" value="Aromatic_Lyase"/>
</dbReference>
<dbReference type="Gene3D" id="1.20.200.10">
    <property type="entry name" value="Fumarase/aspartase (Central domain)"/>
    <property type="match status" value="1"/>
</dbReference>
<dbReference type="Pfam" id="PF00221">
    <property type="entry name" value="Lyase_aromatic"/>
    <property type="match status" value="1"/>
</dbReference>
<dbReference type="PANTHER" id="PTHR10362">
    <property type="entry name" value="HISTIDINE AMMONIA-LYASE"/>
    <property type="match status" value="1"/>
</dbReference>
<evidence type="ECO:0000313" key="3">
    <source>
        <dbReference type="EMBL" id="GIH29653.1"/>
    </source>
</evidence>
<dbReference type="InterPro" id="IPR008948">
    <property type="entry name" value="L-Aspartase-like"/>
</dbReference>
<dbReference type="InterPro" id="IPR024083">
    <property type="entry name" value="Fumarase/histidase_N"/>
</dbReference>
<keyword evidence="1" id="KW-0456">Lyase</keyword>
<dbReference type="Proteomes" id="UP000640052">
    <property type="component" value="Unassembled WGS sequence"/>
</dbReference>
<keyword evidence="4" id="KW-1185">Reference proteome</keyword>
<dbReference type="Gene3D" id="1.10.275.10">
    <property type="entry name" value="Fumarase/aspartase (N-terminal domain)"/>
    <property type="match status" value="1"/>
</dbReference>
<reference evidence="3" key="1">
    <citation type="submission" date="2021-01" db="EMBL/GenBank/DDBJ databases">
        <title>Whole genome shotgun sequence of Acrocarpospora phusangensis NBRC 108782.</title>
        <authorList>
            <person name="Komaki H."/>
            <person name="Tamura T."/>
        </authorList>
    </citation>
    <scope>NUCLEOTIDE SEQUENCE</scope>
    <source>
        <strain evidence="3">NBRC 108782</strain>
    </source>
</reference>
<proteinExistence type="predicted"/>
<dbReference type="EMBL" id="BOOA01000145">
    <property type="protein sequence ID" value="GIH29653.1"/>
    <property type="molecule type" value="Genomic_DNA"/>
</dbReference>
<dbReference type="GO" id="GO:0016841">
    <property type="term" value="F:ammonia-lyase activity"/>
    <property type="evidence" value="ECO:0007669"/>
    <property type="project" value="UniProtKB-ARBA"/>
</dbReference>
<evidence type="ECO:0000313" key="4">
    <source>
        <dbReference type="Proteomes" id="UP000640052"/>
    </source>
</evidence>